<keyword evidence="2" id="KW-1185">Reference proteome</keyword>
<organism evidence="1 2">
    <name type="scientific">Kitasatospora acidiphila</name>
    <dbReference type="NCBI Taxonomy" id="2567942"/>
    <lineage>
        <taxon>Bacteria</taxon>
        <taxon>Bacillati</taxon>
        <taxon>Actinomycetota</taxon>
        <taxon>Actinomycetes</taxon>
        <taxon>Kitasatosporales</taxon>
        <taxon>Streptomycetaceae</taxon>
        <taxon>Kitasatospora</taxon>
    </lineage>
</organism>
<sequence>MTRGWQIPVPPITKWRPGRCHCCGRPTLVAPGPVVTVEGGAQVAVPWCLFGFERANRMLRRATLGGAAPRDLT</sequence>
<dbReference type="AlphaFoldDB" id="A0A540W0G2"/>
<gene>
    <name evidence="1" type="ORF">E6W39_09810</name>
</gene>
<proteinExistence type="predicted"/>
<evidence type="ECO:0000313" key="2">
    <source>
        <dbReference type="Proteomes" id="UP000319103"/>
    </source>
</evidence>
<protein>
    <submittedName>
        <fullName evidence="1">Uncharacterized protein</fullName>
    </submittedName>
</protein>
<dbReference type="RefSeq" id="WP_141633207.1">
    <property type="nucleotide sequence ID" value="NZ_VIGB01000003.1"/>
</dbReference>
<evidence type="ECO:0000313" key="1">
    <source>
        <dbReference type="EMBL" id="TQF02515.1"/>
    </source>
</evidence>
<name>A0A540W0G2_9ACTN</name>
<dbReference type="Proteomes" id="UP000319103">
    <property type="component" value="Unassembled WGS sequence"/>
</dbReference>
<comment type="caution">
    <text evidence="1">The sequence shown here is derived from an EMBL/GenBank/DDBJ whole genome shotgun (WGS) entry which is preliminary data.</text>
</comment>
<dbReference type="EMBL" id="VIGB01000003">
    <property type="protein sequence ID" value="TQF02515.1"/>
    <property type="molecule type" value="Genomic_DNA"/>
</dbReference>
<dbReference type="OrthoDB" id="9920017at2"/>
<reference evidence="1 2" key="1">
    <citation type="submission" date="2019-06" db="EMBL/GenBank/DDBJ databases">
        <title>Description of Kitasatospora acidophila sp. nov. isolated from pine grove soil, and reclassification of Streptomyces novaecaesareae to Kitasatospora novaeceasareae comb. nov.</title>
        <authorList>
            <person name="Kim M.J."/>
        </authorList>
    </citation>
    <scope>NUCLEOTIDE SEQUENCE [LARGE SCALE GENOMIC DNA]</scope>
    <source>
        <strain evidence="1 2">MMS16-CNU292</strain>
    </source>
</reference>
<accession>A0A540W0G2</accession>